<gene>
    <name evidence="3" type="ordered locus">Daro_2050</name>
</gene>
<feature type="domain" description="DUF883" evidence="2">
    <location>
        <begin position="87"/>
        <end position="116"/>
    </location>
</feature>
<name>Q47ED6_DECAR</name>
<dbReference type="PANTHER" id="PTHR35893">
    <property type="entry name" value="INNER MEMBRANE PROTEIN-RELATED"/>
    <property type="match status" value="1"/>
</dbReference>
<proteinExistence type="predicted"/>
<dbReference type="InterPro" id="IPR010279">
    <property type="entry name" value="YqjD/ElaB"/>
</dbReference>
<sequence>MSEEWNGHPVGWSVLPYNHALQTPGEIMSTEITTTPGSTENPKESLFKGMVGKADHLLKDASHSVAEEFSATRHAVSEKACGAANLTHEYVRANPWKVAGIAAAAGVFIGALIIRR</sequence>
<evidence type="ECO:0000313" key="3">
    <source>
        <dbReference type="EMBL" id="AAZ46795.1"/>
    </source>
</evidence>
<dbReference type="GO" id="GO:0043022">
    <property type="term" value="F:ribosome binding"/>
    <property type="evidence" value="ECO:0007669"/>
    <property type="project" value="InterPro"/>
</dbReference>
<dbReference type="AlphaFoldDB" id="Q47ED6"/>
<dbReference type="eggNOG" id="COG4575">
    <property type="taxonomic scope" value="Bacteria"/>
</dbReference>
<dbReference type="InterPro" id="IPR043605">
    <property type="entry name" value="DUF883_C"/>
</dbReference>
<accession>Q47ED6</accession>
<keyword evidence="1" id="KW-1133">Transmembrane helix</keyword>
<organism evidence="3">
    <name type="scientific">Dechloromonas aromatica (strain RCB)</name>
    <dbReference type="NCBI Taxonomy" id="159087"/>
    <lineage>
        <taxon>Bacteria</taxon>
        <taxon>Pseudomonadati</taxon>
        <taxon>Pseudomonadota</taxon>
        <taxon>Betaproteobacteria</taxon>
        <taxon>Rhodocyclales</taxon>
        <taxon>Azonexaceae</taxon>
        <taxon>Dechloromonas</taxon>
    </lineage>
</organism>
<keyword evidence="1" id="KW-0812">Transmembrane</keyword>
<reference evidence="3" key="1">
    <citation type="submission" date="2005-08" db="EMBL/GenBank/DDBJ databases">
        <title>Complete sequence of Dechloromonas aromatica RCB.</title>
        <authorList>
            <person name="Salinero K.K."/>
            <person name="Copeland A."/>
            <person name="Lucas S."/>
            <person name="Lapidus A."/>
            <person name="Barry K."/>
            <person name="Detter J.C."/>
            <person name="Glavina T."/>
            <person name="Hammon N."/>
            <person name="Israni S."/>
            <person name="Pitluck S."/>
            <person name="Di Bartolo G."/>
            <person name="Trong S."/>
            <person name="Schmutz J."/>
            <person name="Larimer F."/>
            <person name="Land M."/>
            <person name="Ivanova N."/>
            <person name="Richardson P."/>
        </authorList>
    </citation>
    <scope>NUCLEOTIDE SEQUENCE</scope>
    <source>
        <strain evidence="3">RCB</strain>
    </source>
</reference>
<dbReference type="STRING" id="159087.Daro_2050"/>
<evidence type="ECO:0000259" key="2">
    <source>
        <dbReference type="Pfam" id="PF19029"/>
    </source>
</evidence>
<dbReference type="Pfam" id="PF19029">
    <property type="entry name" value="DUF883_C"/>
    <property type="match status" value="1"/>
</dbReference>
<dbReference type="PANTHER" id="PTHR35893:SF3">
    <property type="entry name" value="INNER MEMBRANE PROTEIN"/>
    <property type="match status" value="1"/>
</dbReference>
<feature type="transmembrane region" description="Helical" evidence="1">
    <location>
        <begin position="96"/>
        <end position="114"/>
    </location>
</feature>
<dbReference type="EMBL" id="CP000089">
    <property type="protein sequence ID" value="AAZ46795.1"/>
    <property type="molecule type" value="Genomic_DNA"/>
</dbReference>
<dbReference type="KEGG" id="dar:Daro_2050"/>
<dbReference type="HOGENOM" id="CLU_2092771_0_0_4"/>
<keyword evidence="1" id="KW-0472">Membrane</keyword>
<protein>
    <recommendedName>
        <fullName evidence="2">DUF883 domain-containing protein</fullName>
    </recommendedName>
</protein>
<evidence type="ECO:0000256" key="1">
    <source>
        <dbReference type="SAM" id="Phobius"/>
    </source>
</evidence>